<dbReference type="Proteomes" id="UP000253303">
    <property type="component" value="Unassembled WGS sequence"/>
</dbReference>
<name>A0A366LWR7_9ACTN</name>
<keyword evidence="2" id="KW-1185">Reference proteome</keyword>
<organism evidence="1 2">
    <name type="scientific">Spongiactinospora rosea</name>
    <dbReference type="NCBI Taxonomy" id="2248750"/>
    <lineage>
        <taxon>Bacteria</taxon>
        <taxon>Bacillati</taxon>
        <taxon>Actinomycetota</taxon>
        <taxon>Actinomycetes</taxon>
        <taxon>Streptosporangiales</taxon>
        <taxon>Streptosporangiaceae</taxon>
        <taxon>Spongiactinospora</taxon>
    </lineage>
</organism>
<dbReference type="InterPro" id="IPR046030">
    <property type="entry name" value="DUF5988"/>
</dbReference>
<sequence>MRVFLQGGPDDLSQAARRCRAPADDPEVKVPRRNGYEHFCRTTEILIVDRCEFTVYRWSYRTCVAE</sequence>
<dbReference type="Pfam" id="PF19450">
    <property type="entry name" value="DUF5988"/>
    <property type="match status" value="1"/>
</dbReference>
<proteinExistence type="predicted"/>
<dbReference type="EMBL" id="QMEY01000010">
    <property type="protein sequence ID" value="RBQ17809.1"/>
    <property type="molecule type" value="Genomic_DNA"/>
</dbReference>
<evidence type="ECO:0000313" key="2">
    <source>
        <dbReference type="Proteomes" id="UP000253303"/>
    </source>
</evidence>
<gene>
    <name evidence="1" type="ORF">DP939_23405</name>
</gene>
<dbReference type="AlphaFoldDB" id="A0A366LWR7"/>
<evidence type="ECO:0000313" key="1">
    <source>
        <dbReference type="EMBL" id="RBQ17809.1"/>
    </source>
</evidence>
<reference evidence="1 2" key="1">
    <citation type="submission" date="2018-06" db="EMBL/GenBank/DDBJ databases">
        <title>Sphaerisporangium craniellae sp. nov., isolated from a marine sponge in the South China Sea.</title>
        <authorList>
            <person name="Li L."/>
        </authorList>
    </citation>
    <scope>NUCLEOTIDE SEQUENCE [LARGE SCALE GENOMIC DNA]</scope>
    <source>
        <strain evidence="1 2">LHW63015</strain>
    </source>
</reference>
<accession>A0A366LWR7</accession>
<protein>
    <submittedName>
        <fullName evidence="1">Uncharacterized protein</fullName>
    </submittedName>
</protein>
<comment type="caution">
    <text evidence="1">The sequence shown here is derived from an EMBL/GenBank/DDBJ whole genome shotgun (WGS) entry which is preliminary data.</text>
</comment>